<dbReference type="AlphaFoldDB" id="A0AAN6S675"/>
<gene>
    <name evidence="8" type="ORF">QBC46DRAFT_458224</name>
</gene>
<evidence type="ECO:0000256" key="2">
    <source>
        <dbReference type="ARBA" id="ARBA00022771"/>
    </source>
</evidence>
<dbReference type="GO" id="GO:0008270">
    <property type="term" value="F:zinc ion binding"/>
    <property type="evidence" value="ECO:0007669"/>
    <property type="project" value="UniProtKB-KW"/>
</dbReference>
<dbReference type="InterPro" id="IPR053000">
    <property type="entry name" value="WSS1-like_metalloprotease"/>
</dbReference>
<feature type="compositionally biased region" description="Polar residues" evidence="5">
    <location>
        <begin position="379"/>
        <end position="389"/>
    </location>
</feature>
<evidence type="ECO:0000256" key="4">
    <source>
        <dbReference type="PROSITE-ProRule" id="PRU00322"/>
    </source>
</evidence>
<dbReference type="PANTHER" id="PTHR46622">
    <property type="entry name" value="DNA-DEPENDENT METALLOPROTEASE WSS1"/>
    <property type="match status" value="1"/>
</dbReference>
<dbReference type="Gene3D" id="2.30.30.380">
    <property type="entry name" value="Zn-finger domain of Sec23/24"/>
    <property type="match status" value="1"/>
</dbReference>
<proteinExistence type="predicted"/>
<feature type="domain" description="WLM" evidence="7">
    <location>
        <begin position="1"/>
        <end position="196"/>
    </location>
</feature>
<dbReference type="Pfam" id="PF08325">
    <property type="entry name" value="WLM"/>
    <property type="match status" value="1"/>
</dbReference>
<evidence type="ECO:0000259" key="7">
    <source>
        <dbReference type="PROSITE" id="PS51397"/>
    </source>
</evidence>
<dbReference type="SUPFAM" id="SSF90209">
    <property type="entry name" value="Ran binding protein zinc finger-like"/>
    <property type="match status" value="1"/>
</dbReference>
<comment type="caution">
    <text evidence="8">The sequence shown here is derived from an EMBL/GenBank/DDBJ whole genome shotgun (WGS) entry which is preliminary data.</text>
</comment>
<sequence length="436" mass="47914">MPEHDALVLSYSHLREFPREKEALHTLRKVASLVKPIMRARGWTVRELAEFYPDEHNLLGLNVNRGQRILLRLRYPGDRTQFLPVEQVTDTMLHELSHIVHGPHDSKFHALWNQLRDEHEGLVRKGYTGEGFLSEGHVLGGRGQIPMHEARRLARAAAEKRRILSAGSGQRLGGSAPRPGQDIRNVIVSAIERRNRALQGCGNTKHNEREIQEISETATRNGFKTQAEEDAANDAAIAQALWELVQEDEKAKYGTSYVMPSAEFPAGSQGGAVFDEDGGYVSASEQKRPSSGTSSKASSSGSSAPPIPTATKPKPKPTVPPKDEVEVVDDGWSCPICTLYNPVAYLCCDACGLERPEEVTQKLAEEKRKRPKRARTAVDLTNSSPSSKKATNGGSTSTATSSAAVPATWQCSFCGTNMDRQWWTCSTCGKMKDNSK</sequence>
<keyword evidence="9" id="KW-1185">Reference proteome</keyword>
<dbReference type="PROSITE" id="PS50199">
    <property type="entry name" value="ZF_RANBP2_2"/>
    <property type="match status" value="1"/>
</dbReference>
<dbReference type="PANTHER" id="PTHR46622:SF1">
    <property type="entry name" value="DNA-DEPENDENT METALLOPROTEASE WSS1"/>
    <property type="match status" value="1"/>
</dbReference>
<evidence type="ECO:0000313" key="8">
    <source>
        <dbReference type="EMBL" id="KAK3941523.1"/>
    </source>
</evidence>
<dbReference type="GO" id="GO:0006281">
    <property type="term" value="P:DNA repair"/>
    <property type="evidence" value="ECO:0007669"/>
    <property type="project" value="TreeGrafter"/>
</dbReference>
<dbReference type="Proteomes" id="UP001303473">
    <property type="component" value="Unassembled WGS sequence"/>
</dbReference>
<feature type="compositionally biased region" description="Low complexity" evidence="5">
    <location>
        <begin position="390"/>
        <end position="404"/>
    </location>
</feature>
<protein>
    <submittedName>
        <fullName evidence="8">WLM domain-containing protein</fullName>
    </submittedName>
</protein>
<evidence type="ECO:0000256" key="5">
    <source>
        <dbReference type="SAM" id="MobiDB-lite"/>
    </source>
</evidence>
<organism evidence="8 9">
    <name type="scientific">Diplogelasinospora grovesii</name>
    <dbReference type="NCBI Taxonomy" id="303347"/>
    <lineage>
        <taxon>Eukaryota</taxon>
        <taxon>Fungi</taxon>
        <taxon>Dikarya</taxon>
        <taxon>Ascomycota</taxon>
        <taxon>Pezizomycotina</taxon>
        <taxon>Sordariomycetes</taxon>
        <taxon>Sordariomycetidae</taxon>
        <taxon>Sordariales</taxon>
        <taxon>Diplogelasinosporaceae</taxon>
        <taxon>Diplogelasinospora</taxon>
    </lineage>
</organism>
<reference evidence="9" key="1">
    <citation type="journal article" date="2023" name="Mol. Phylogenet. Evol.">
        <title>Genome-scale phylogeny and comparative genomics of the fungal order Sordariales.</title>
        <authorList>
            <person name="Hensen N."/>
            <person name="Bonometti L."/>
            <person name="Westerberg I."/>
            <person name="Brannstrom I.O."/>
            <person name="Guillou S."/>
            <person name="Cros-Aarteil S."/>
            <person name="Calhoun S."/>
            <person name="Haridas S."/>
            <person name="Kuo A."/>
            <person name="Mondo S."/>
            <person name="Pangilinan J."/>
            <person name="Riley R."/>
            <person name="LaButti K."/>
            <person name="Andreopoulos B."/>
            <person name="Lipzen A."/>
            <person name="Chen C."/>
            <person name="Yan M."/>
            <person name="Daum C."/>
            <person name="Ng V."/>
            <person name="Clum A."/>
            <person name="Steindorff A."/>
            <person name="Ohm R.A."/>
            <person name="Martin F."/>
            <person name="Silar P."/>
            <person name="Natvig D.O."/>
            <person name="Lalanne C."/>
            <person name="Gautier V."/>
            <person name="Ament-Velasquez S.L."/>
            <person name="Kruys A."/>
            <person name="Hutchinson M.I."/>
            <person name="Powell A.J."/>
            <person name="Barry K."/>
            <person name="Miller A.N."/>
            <person name="Grigoriev I.V."/>
            <person name="Debuchy R."/>
            <person name="Gladieux P."/>
            <person name="Hiltunen Thoren M."/>
            <person name="Johannesson H."/>
        </authorList>
    </citation>
    <scope>NUCLEOTIDE SEQUENCE [LARGE SCALE GENOMIC DNA]</scope>
    <source>
        <strain evidence="9">CBS 340.73</strain>
    </source>
</reference>
<evidence type="ECO:0000256" key="3">
    <source>
        <dbReference type="ARBA" id="ARBA00022833"/>
    </source>
</evidence>
<evidence type="ECO:0000256" key="1">
    <source>
        <dbReference type="ARBA" id="ARBA00022723"/>
    </source>
</evidence>
<keyword evidence="2 4" id="KW-0863">Zinc-finger</keyword>
<feature type="region of interest" description="Disordered" evidence="5">
    <location>
        <begin position="364"/>
        <end position="404"/>
    </location>
</feature>
<feature type="region of interest" description="Disordered" evidence="5">
    <location>
        <begin position="264"/>
        <end position="325"/>
    </location>
</feature>
<dbReference type="InterPro" id="IPR001876">
    <property type="entry name" value="Znf_RanBP2"/>
</dbReference>
<feature type="compositionally biased region" description="Low complexity" evidence="5">
    <location>
        <begin position="289"/>
        <end position="312"/>
    </location>
</feature>
<dbReference type="PROSITE" id="PS01358">
    <property type="entry name" value="ZF_RANBP2_1"/>
    <property type="match status" value="1"/>
</dbReference>
<keyword evidence="3" id="KW-0862">Zinc</keyword>
<dbReference type="EMBL" id="MU853782">
    <property type="protein sequence ID" value="KAK3941523.1"/>
    <property type="molecule type" value="Genomic_DNA"/>
</dbReference>
<dbReference type="GO" id="GO:0005634">
    <property type="term" value="C:nucleus"/>
    <property type="evidence" value="ECO:0007669"/>
    <property type="project" value="TreeGrafter"/>
</dbReference>
<accession>A0AAN6S675</accession>
<dbReference type="GO" id="GO:0008237">
    <property type="term" value="F:metallopeptidase activity"/>
    <property type="evidence" value="ECO:0007669"/>
    <property type="project" value="TreeGrafter"/>
</dbReference>
<evidence type="ECO:0000259" key="6">
    <source>
        <dbReference type="PROSITE" id="PS50199"/>
    </source>
</evidence>
<keyword evidence="1" id="KW-0479">Metal-binding</keyword>
<name>A0AAN6S675_9PEZI</name>
<dbReference type="InterPro" id="IPR036443">
    <property type="entry name" value="Znf_RanBP2_sf"/>
</dbReference>
<evidence type="ECO:0000313" key="9">
    <source>
        <dbReference type="Proteomes" id="UP001303473"/>
    </source>
</evidence>
<feature type="domain" description="RanBP2-type" evidence="6">
    <location>
        <begin position="328"/>
        <end position="357"/>
    </location>
</feature>
<dbReference type="InterPro" id="IPR013536">
    <property type="entry name" value="WLM_dom"/>
</dbReference>
<dbReference type="PROSITE" id="PS51397">
    <property type="entry name" value="WLM"/>
    <property type="match status" value="1"/>
</dbReference>